<feature type="domain" description="Glycosyltransferase subfamily 4-like N-terminal" evidence="3">
    <location>
        <begin position="26"/>
        <end position="173"/>
    </location>
</feature>
<dbReference type="GO" id="GO:0016757">
    <property type="term" value="F:glycosyltransferase activity"/>
    <property type="evidence" value="ECO:0007669"/>
    <property type="project" value="UniProtKB-KW"/>
</dbReference>
<dbReference type="SUPFAM" id="SSF53756">
    <property type="entry name" value="UDP-Glycosyltransferase/glycogen phosphorylase"/>
    <property type="match status" value="1"/>
</dbReference>
<evidence type="ECO:0000256" key="2">
    <source>
        <dbReference type="ARBA" id="ARBA00022679"/>
    </source>
</evidence>
<dbReference type="Proteomes" id="UP000595053">
    <property type="component" value="Chromosome"/>
</dbReference>
<keyword evidence="2 4" id="KW-0808">Transferase</keyword>
<dbReference type="Pfam" id="PF13439">
    <property type="entry name" value="Glyco_transf_4"/>
    <property type="match status" value="1"/>
</dbReference>
<dbReference type="PANTHER" id="PTHR45947">
    <property type="entry name" value="SULFOQUINOVOSYL TRANSFERASE SQD2"/>
    <property type="match status" value="1"/>
</dbReference>
<dbReference type="InterPro" id="IPR050194">
    <property type="entry name" value="Glycosyltransferase_grp1"/>
</dbReference>
<keyword evidence="5" id="KW-1185">Reference proteome</keyword>
<reference evidence="4 5" key="1">
    <citation type="submission" date="2020-10" db="EMBL/GenBank/DDBJ databases">
        <title>Trueperella pecoris sp. nov. isolated from bovine and porcine specimens.</title>
        <authorList>
            <person name="Schoenecker L."/>
            <person name="Schnydrig P."/>
            <person name="Brodard I."/>
            <person name="Thomann A."/>
            <person name="Hemphill A."/>
            <person name="Rodriguez-Campos S."/>
            <person name="Perreten V."/>
            <person name="Jores J."/>
            <person name="Kittl S."/>
        </authorList>
    </citation>
    <scope>NUCLEOTIDE SEQUENCE [LARGE SCALE GENOMIC DNA]</scope>
    <source>
        <strain evidence="4 5">15A0121</strain>
    </source>
</reference>
<dbReference type="Pfam" id="PF13692">
    <property type="entry name" value="Glyco_trans_1_4"/>
    <property type="match status" value="1"/>
</dbReference>
<dbReference type="GO" id="GO:1901137">
    <property type="term" value="P:carbohydrate derivative biosynthetic process"/>
    <property type="evidence" value="ECO:0007669"/>
    <property type="project" value="UniProtKB-ARBA"/>
</dbReference>
<evidence type="ECO:0000313" key="5">
    <source>
        <dbReference type="Proteomes" id="UP000595053"/>
    </source>
</evidence>
<dbReference type="PANTHER" id="PTHR45947:SF3">
    <property type="entry name" value="SULFOQUINOVOSYL TRANSFERASE SQD2"/>
    <property type="match status" value="1"/>
</dbReference>
<evidence type="ECO:0000259" key="3">
    <source>
        <dbReference type="Pfam" id="PF13439"/>
    </source>
</evidence>
<dbReference type="Gene3D" id="3.40.50.2000">
    <property type="entry name" value="Glycogen Phosphorylase B"/>
    <property type="match status" value="2"/>
</dbReference>
<sequence>MRIVMVTPWFPTRKNPSSGSFVLKDCQALIAAGVDLSVVHLVAPHVDDRTRAVMVDGVRTVRIPMATNNPFSIARARIALSTHIAAADVVHTQAISAIEPFAVRGPGKPWVHTEHWSGISNPHNLSPLWRKIQPALKQLEHLPDVVVAVNDYLARPIRDIRGSKPVRIIPCQVPTPAQLVPRRSEREVLHLVSTGGLVPGKRPLVAVQTVRELLDRGRDARLTWLGDGPLRPDVEALASQLGVTVILPGHVSPSEVQMRLGESDMFLGPSEGENFFVSAAEAIVNGRPLVVGATGGHREYIDPAVGELVDSADPADYADAIVRVEDKTDSLTAEDIAATIGERFSAATVARSYIDLYARLGA</sequence>
<dbReference type="EMBL" id="CP063213">
    <property type="protein sequence ID" value="QOR45206.1"/>
    <property type="molecule type" value="Genomic_DNA"/>
</dbReference>
<evidence type="ECO:0000313" key="4">
    <source>
        <dbReference type="EMBL" id="QOR45206.1"/>
    </source>
</evidence>
<name>A0A7M1QTL6_9ACTO</name>
<organism evidence="4 5">
    <name type="scientific">Trueperella pecoris</name>
    <dbReference type="NCBI Taxonomy" id="2733571"/>
    <lineage>
        <taxon>Bacteria</taxon>
        <taxon>Bacillati</taxon>
        <taxon>Actinomycetota</taxon>
        <taxon>Actinomycetes</taxon>
        <taxon>Actinomycetales</taxon>
        <taxon>Actinomycetaceae</taxon>
        <taxon>Trueperella</taxon>
    </lineage>
</organism>
<accession>A0A7M1QTL6</accession>
<keyword evidence="1" id="KW-0328">Glycosyltransferase</keyword>
<dbReference type="RefSeq" id="WP_197550885.1">
    <property type="nucleotide sequence ID" value="NZ_CP063213.1"/>
</dbReference>
<dbReference type="InterPro" id="IPR028098">
    <property type="entry name" value="Glyco_trans_4-like_N"/>
</dbReference>
<gene>
    <name evidence="4" type="ORF">INS88_07950</name>
</gene>
<dbReference type="CDD" id="cd03801">
    <property type="entry name" value="GT4_PimA-like"/>
    <property type="match status" value="1"/>
</dbReference>
<evidence type="ECO:0000256" key="1">
    <source>
        <dbReference type="ARBA" id="ARBA00022676"/>
    </source>
</evidence>
<dbReference type="AlphaFoldDB" id="A0A7M1QTL6"/>
<proteinExistence type="predicted"/>
<protein>
    <submittedName>
        <fullName evidence="4">Glycosyltransferase family 4 protein</fullName>
    </submittedName>
</protein>